<proteinExistence type="predicted"/>
<evidence type="ECO:0000313" key="3">
    <source>
        <dbReference type="Proteomes" id="UP000017944"/>
    </source>
</evidence>
<dbReference type="EMBL" id="AXUT01000009">
    <property type="protein sequence ID" value="ESU82449.1"/>
    <property type="molecule type" value="Genomic_DNA"/>
</dbReference>
<organism evidence="2 3">
    <name type="scientific">Shigella dysenteriae WRSd3</name>
    <dbReference type="NCBI Taxonomy" id="1401327"/>
    <lineage>
        <taxon>Bacteria</taxon>
        <taxon>Pseudomonadati</taxon>
        <taxon>Pseudomonadota</taxon>
        <taxon>Gammaproteobacteria</taxon>
        <taxon>Enterobacterales</taxon>
        <taxon>Enterobacteriaceae</taxon>
        <taxon>Shigella</taxon>
    </lineage>
</organism>
<comment type="caution">
    <text evidence="2">The sequence shown here is derived from an EMBL/GenBank/DDBJ whole genome shotgun (WGS) entry which is preliminary data.</text>
</comment>
<protein>
    <submittedName>
        <fullName evidence="2">Uncharacterized protein</fullName>
    </submittedName>
</protein>
<sequence length="31" mass="3547">MPPDLNLKNHPIQTDTHYTSGHNPQDQPHVN</sequence>
<feature type="region of interest" description="Disordered" evidence="1">
    <location>
        <begin position="1"/>
        <end position="31"/>
    </location>
</feature>
<feature type="compositionally biased region" description="Polar residues" evidence="1">
    <location>
        <begin position="11"/>
        <end position="31"/>
    </location>
</feature>
<evidence type="ECO:0000256" key="1">
    <source>
        <dbReference type="SAM" id="MobiDB-lite"/>
    </source>
</evidence>
<evidence type="ECO:0000313" key="2">
    <source>
        <dbReference type="EMBL" id="ESU82449.1"/>
    </source>
</evidence>
<reference evidence="2 3" key="1">
    <citation type="submission" date="2013-10" db="EMBL/GenBank/DDBJ databases">
        <title>Draft genomes and the virulence plasmids of Sd1617 vaccine constructs: WRSd3 and WRSd5.</title>
        <authorList>
            <person name="Aksomboon Vongsawan A."/>
            <person name="Venkatesan M.M."/>
            <person name="Vaisvil B."/>
            <person name="Emel G."/>
            <person name="Kepatral V."/>
            <person name="Sethabutr O."/>
            <person name="Serichantalergs O."/>
            <person name="Mason C."/>
        </authorList>
    </citation>
    <scope>NUCLEOTIDE SEQUENCE [LARGE SCALE GENOMIC DNA]</scope>
    <source>
        <strain evidence="2 3">WRSd3</strain>
    </source>
</reference>
<name>A0A090NPB7_SHIDY</name>
<gene>
    <name evidence="2" type="ORF">WRSd3_00092</name>
</gene>
<dbReference type="AlphaFoldDB" id="A0A090NPB7"/>
<accession>A0A090NPB7</accession>
<dbReference type="Proteomes" id="UP000017944">
    <property type="component" value="Unassembled WGS sequence"/>
</dbReference>